<dbReference type="EC" id="2.6.1.102" evidence="8"/>
<keyword evidence="4 13" id="KW-0808">Transferase</keyword>
<evidence type="ECO:0000313" key="14">
    <source>
        <dbReference type="Proteomes" id="UP000094412"/>
    </source>
</evidence>
<dbReference type="OrthoDB" id="9768668at2"/>
<feature type="modified residue" description="N6-(pyridoxal phosphate)lysine" evidence="11">
    <location>
        <position position="191"/>
    </location>
</feature>
<evidence type="ECO:0000256" key="3">
    <source>
        <dbReference type="ARBA" id="ARBA00022576"/>
    </source>
</evidence>
<evidence type="ECO:0000256" key="7">
    <source>
        <dbReference type="ARBA" id="ARBA00051587"/>
    </source>
</evidence>
<dbReference type="InterPro" id="IPR015424">
    <property type="entry name" value="PyrdxlP-dep_Trfase"/>
</dbReference>
<comment type="caution">
    <text evidence="13">The sequence shown here is derived from an EMBL/GenBank/DDBJ whole genome shotgun (WGS) entry which is preliminary data.</text>
</comment>
<keyword evidence="14" id="KW-1185">Reference proteome</keyword>
<organism evidence="13 14">
    <name type="scientific">Mesorhizobium hungaricum</name>
    <dbReference type="NCBI Taxonomy" id="1566387"/>
    <lineage>
        <taxon>Bacteria</taxon>
        <taxon>Pseudomonadati</taxon>
        <taxon>Pseudomonadota</taxon>
        <taxon>Alphaproteobacteria</taxon>
        <taxon>Hyphomicrobiales</taxon>
        <taxon>Phyllobacteriaceae</taxon>
        <taxon>Mesorhizobium</taxon>
    </lineage>
</organism>
<dbReference type="AlphaFoldDB" id="A0A1C2DVK6"/>
<gene>
    <name evidence="13" type="ORF">QV13_11385</name>
</gene>
<evidence type="ECO:0000256" key="2">
    <source>
        <dbReference type="ARBA" id="ARBA00005125"/>
    </source>
</evidence>
<dbReference type="FunFam" id="3.40.640.10:FF:000090">
    <property type="entry name" value="Pyridoxal phosphate-dependent aminotransferase"/>
    <property type="match status" value="1"/>
</dbReference>
<comment type="pathway">
    <text evidence="2">Bacterial outer membrane biogenesis; LPS O-antigen biosynthesis.</text>
</comment>
<sequence>MSAALAQIPVAKPMLDESEADAARRVILSGWVTQGPEVAAFEREFAALVGAPHACAVSNCTTALHLALKAVGVGPGDEVITVSHSFIATANAVRYCGALPVFVDTTAGDYNIDPDLVAAAITPRTKAILCVHQMGMPCDLSRLIDIARRHAIPLVEDAACAIGSEIFWNGKWEPIGKPHGDIACFSFHPRKVVTTGDGGMLTTANPDYDAKFRLWRQHAMSVADTVRHSSNAVIYESYPELGYNYRMTDMQAAIGREQLRKLPGIVARRRRIATLYGQRLRHIPGLRTPAEPDWCRSNWQSYCVALPERADQRQVMQLLLDRGISTRRGIMNIHLEGAYAEPGACRRSSTLRHSERAQTGSIILPLYAQMSEQEVFRVTEALEHVLALIPLLRAVAPVRPLSSATAG</sequence>
<evidence type="ECO:0000256" key="8">
    <source>
        <dbReference type="ARBA" id="ARBA00066317"/>
    </source>
</evidence>
<dbReference type="GO" id="GO:0102933">
    <property type="term" value="F:GDP-4-dehydro-6-deoxy-D-mannose-4-aminotransferase activity"/>
    <property type="evidence" value="ECO:0007669"/>
    <property type="project" value="UniProtKB-EC"/>
</dbReference>
<protein>
    <recommendedName>
        <fullName evidence="9">GDP-perosamine synthase</fullName>
        <ecNumber evidence="8">2.6.1.102</ecNumber>
    </recommendedName>
</protein>
<dbReference type="InterPro" id="IPR015421">
    <property type="entry name" value="PyrdxlP-dep_Trfase_major"/>
</dbReference>
<feature type="active site" description="Proton acceptor" evidence="10">
    <location>
        <position position="191"/>
    </location>
</feature>
<dbReference type="STRING" id="1566387.QV13_11385"/>
<evidence type="ECO:0000256" key="5">
    <source>
        <dbReference type="ARBA" id="ARBA00022898"/>
    </source>
</evidence>
<evidence type="ECO:0000256" key="10">
    <source>
        <dbReference type="PIRSR" id="PIRSR000390-1"/>
    </source>
</evidence>
<dbReference type="PIRSF" id="PIRSF000390">
    <property type="entry name" value="PLP_StrS"/>
    <property type="match status" value="1"/>
</dbReference>
<dbReference type="SUPFAM" id="SSF53383">
    <property type="entry name" value="PLP-dependent transferases"/>
    <property type="match status" value="1"/>
</dbReference>
<accession>A0A1C2DVK6</accession>
<dbReference type="GO" id="GO:0000271">
    <property type="term" value="P:polysaccharide biosynthetic process"/>
    <property type="evidence" value="ECO:0007669"/>
    <property type="project" value="TreeGrafter"/>
</dbReference>
<dbReference type="CDD" id="cd00616">
    <property type="entry name" value="AHBA_syn"/>
    <property type="match status" value="1"/>
</dbReference>
<dbReference type="Proteomes" id="UP000094412">
    <property type="component" value="Unassembled WGS sequence"/>
</dbReference>
<keyword evidence="3 13" id="KW-0032">Aminotransferase</keyword>
<evidence type="ECO:0000256" key="4">
    <source>
        <dbReference type="ARBA" id="ARBA00022679"/>
    </source>
</evidence>
<dbReference type="PANTHER" id="PTHR30244:SF34">
    <property type="entry name" value="DTDP-4-AMINO-4,6-DIDEOXYGALACTOSE TRANSAMINASE"/>
    <property type="match status" value="1"/>
</dbReference>
<dbReference type="GO" id="GO:0030170">
    <property type="term" value="F:pyridoxal phosphate binding"/>
    <property type="evidence" value="ECO:0007669"/>
    <property type="project" value="TreeGrafter"/>
</dbReference>
<evidence type="ECO:0000256" key="9">
    <source>
        <dbReference type="ARBA" id="ARBA00074221"/>
    </source>
</evidence>
<keyword evidence="5 11" id="KW-0663">Pyridoxal phosphate</keyword>
<evidence type="ECO:0000256" key="1">
    <source>
        <dbReference type="ARBA" id="ARBA00001933"/>
    </source>
</evidence>
<name>A0A1C2DVK6_9HYPH</name>
<dbReference type="Gene3D" id="3.90.1150.10">
    <property type="entry name" value="Aspartate Aminotransferase, domain 1"/>
    <property type="match status" value="1"/>
</dbReference>
<dbReference type="RefSeq" id="WP_024924904.1">
    <property type="nucleotide sequence ID" value="NZ_MDEO01000031.1"/>
</dbReference>
<proteinExistence type="inferred from homology"/>
<evidence type="ECO:0000313" key="13">
    <source>
        <dbReference type="EMBL" id="OCX18828.1"/>
    </source>
</evidence>
<dbReference type="PANTHER" id="PTHR30244">
    <property type="entry name" value="TRANSAMINASE"/>
    <property type="match status" value="1"/>
</dbReference>
<comment type="catalytic activity">
    <reaction evidence="7">
        <text>GDP-alpha-D-perosamine + 2-oxoglutarate = GDP-4-dehydro-alpha-D-rhamnose + L-glutamate</text>
        <dbReference type="Rhea" id="RHEA:36779"/>
        <dbReference type="ChEBI" id="CHEBI:16810"/>
        <dbReference type="ChEBI" id="CHEBI:29985"/>
        <dbReference type="ChEBI" id="CHEBI:57964"/>
        <dbReference type="ChEBI" id="CHEBI:73996"/>
        <dbReference type="EC" id="2.6.1.102"/>
    </reaction>
</comment>
<evidence type="ECO:0000256" key="11">
    <source>
        <dbReference type="PIRSR" id="PIRSR000390-2"/>
    </source>
</evidence>
<dbReference type="Gene3D" id="3.40.640.10">
    <property type="entry name" value="Type I PLP-dependent aspartate aminotransferase-like (Major domain)"/>
    <property type="match status" value="1"/>
</dbReference>
<dbReference type="EMBL" id="MDEO01000031">
    <property type="protein sequence ID" value="OCX18828.1"/>
    <property type="molecule type" value="Genomic_DNA"/>
</dbReference>
<reference evidence="13 14" key="1">
    <citation type="submission" date="2016-08" db="EMBL/GenBank/DDBJ databases">
        <title>Whole genome sequence of Mesorhizobium sp. strain UASWS1009 isolated from industrial sewage.</title>
        <authorList>
            <person name="Crovadore J."/>
            <person name="Calmin G."/>
            <person name="Chablais R."/>
            <person name="Cochard B."/>
            <person name="Lefort F."/>
        </authorList>
    </citation>
    <scope>NUCLEOTIDE SEQUENCE [LARGE SCALE GENOMIC DNA]</scope>
    <source>
        <strain evidence="13 14">UASWS1009</strain>
    </source>
</reference>
<evidence type="ECO:0000256" key="6">
    <source>
        <dbReference type="ARBA" id="ARBA00037999"/>
    </source>
</evidence>
<evidence type="ECO:0000256" key="12">
    <source>
        <dbReference type="RuleBase" id="RU004508"/>
    </source>
</evidence>
<dbReference type="InterPro" id="IPR000653">
    <property type="entry name" value="DegT/StrS_aminotransferase"/>
</dbReference>
<dbReference type="InterPro" id="IPR015422">
    <property type="entry name" value="PyrdxlP-dep_Trfase_small"/>
</dbReference>
<dbReference type="Pfam" id="PF01041">
    <property type="entry name" value="DegT_DnrJ_EryC1"/>
    <property type="match status" value="1"/>
</dbReference>
<comment type="similarity">
    <text evidence="6 12">Belongs to the DegT/DnrJ/EryC1 family.</text>
</comment>
<comment type="cofactor">
    <cofactor evidence="1">
        <name>pyridoxal 5'-phosphate</name>
        <dbReference type="ChEBI" id="CHEBI:597326"/>
    </cofactor>
</comment>